<proteinExistence type="predicted"/>
<reference evidence="1" key="1">
    <citation type="submission" date="2023-10" db="EMBL/GenBank/DDBJ databases">
        <authorList>
            <person name="Rodriguez Cubillos JULIANA M."/>
            <person name="De Vega J."/>
        </authorList>
    </citation>
    <scope>NUCLEOTIDE SEQUENCE</scope>
</reference>
<organism evidence="1 2">
    <name type="scientific">Trifolium pratense</name>
    <name type="common">Red clover</name>
    <dbReference type="NCBI Taxonomy" id="57577"/>
    <lineage>
        <taxon>Eukaryota</taxon>
        <taxon>Viridiplantae</taxon>
        <taxon>Streptophyta</taxon>
        <taxon>Embryophyta</taxon>
        <taxon>Tracheophyta</taxon>
        <taxon>Spermatophyta</taxon>
        <taxon>Magnoliopsida</taxon>
        <taxon>eudicotyledons</taxon>
        <taxon>Gunneridae</taxon>
        <taxon>Pentapetalae</taxon>
        <taxon>rosids</taxon>
        <taxon>fabids</taxon>
        <taxon>Fabales</taxon>
        <taxon>Fabaceae</taxon>
        <taxon>Papilionoideae</taxon>
        <taxon>50 kb inversion clade</taxon>
        <taxon>NPAAA clade</taxon>
        <taxon>Hologalegina</taxon>
        <taxon>IRL clade</taxon>
        <taxon>Trifolieae</taxon>
        <taxon>Trifolium</taxon>
    </lineage>
</organism>
<keyword evidence="2" id="KW-1185">Reference proteome</keyword>
<dbReference type="EMBL" id="CASHSV030000615">
    <property type="protein sequence ID" value="CAJ2669797.1"/>
    <property type="molecule type" value="Genomic_DNA"/>
</dbReference>
<name>A0ACB0LRN6_TRIPR</name>
<sequence>MLSSHCPFHFEGILDILLSLKLRLSGQIPESTKSIITPSPNFESCQAPMLGLRPRNLGEYVVSSFIGKSFMDEMYLVNFSELHVLLVIG</sequence>
<protein>
    <submittedName>
        <fullName evidence="1">Uncharacterized protein</fullName>
    </submittedName>
</protein>
<evidence type="ECO:0000313" key="2">
    <source>
        <dbReference type="Proteomes" id="UP001177021"/>
    </source>
</evidence>
<gene>
    <name evidence="1" type="ORF">MILVUS5_LOCUS33937</name>
</gene>
<evidence type="ECO:0000313" key="1">
    <source>
        <dbReference type="EMBL" id="CAJ2669797.1"/>
    </source>
</evidence>
<dbReference type="Proteomes" id="UP001177021">
    <property type="component" value="Unassembled WGS sequence"/>
</dbReference>
<accession>A0ACB0LRN6</accession>
<comment type="caution">
    <text evidence="1">The sequence shown here is derived from an EMBL/GenBank/DDBJ whole genome shotgun (WGS) entry which is preliminary data.</text>
</comment>